<proteinExistence type="inferred from homology"/>
<dbReference type="EMBL" id="JAFREP010000031">
    <property type="protein sequence ID" value="MBO1322113.1"/>
    <property type="molecule type" value="Genomic_DNA"/>
</dbReference>
<dbReference type="CDD" id="cd01335">
    <property type="entry name" value="Radical_SAM"/>
    <property type="match status" value="1"/>
</dbReference>
<dbReference type="PROSITE" id="PS51449">
    <property type="entry name" value="MTTASE_N"/>
    <property type="match status" value="1"/>
</dbReference>
<dbReference type="SFLD" id="SFLDG01082">
    <property type="entry name" value="B12-binding_domain_containing"/>
    <property type="match status" value="1"/>
</dbReference>
<dbReference type="GO" id="GO:0005829">
    <property type="term" value="C:cytosol"/>
    <property type="evidence" value="ECO:0007669"/>
    <property type="project" value="TreeGrafter"/>
</dbReference>
<dbReference type="SUPFAM" id="SSF102114">
    <property type="entry name" value="Radical SAM enzymes"/>
    <property type="match status" value="1"/>
</dbReference>
<dbReference type="Gene3D" id="2.40.50.140">
    <property type="entry name" value="Nucleic acid-binding proteins"/>
    <property type="match status" value="1"/>
</dbReference>
<comment type="caution">
    <text evidence="12">The sequence shown here is derived from an EMBL/GenBank/DDBJ whole genome shotgun (WGS) entry which is preliminary data.</text>
</comment>
<keyword evidence="13" id="KW-1185">Reference proteome</keyword>
<dbReference type="GO" id="GO:0006400">
    <property type="term" value="P:tRNA modification"/>
    <property type="evidence" value="ECO:0007669"/>
    <property type="project" value="InterPro"/>
</dbReference>
<dbReference type="InterPro" id="IPR006638">
    <property type="entry name" value="Elp3/MiaA/NifB-like_rSAM"/>
</dbReference>
<keyword evidence="7 8" id="KW-0411">Iron-sulfur</keyword>
<dbReference type="PROSITE" id="PS51918">
    <property type="entry name" value="RADICAL_SAM"/>
    <property type="match status" value="1"/>
</dbReference>
<feature type="binding site" evidence="8">
    <location>
        <position position="81"/>
    </location>
    <ligand>
        <name>[4Fe-4S] cluster</name>
        <dbReference type="ChEBI" id="CHEBI:49883"/>
        <label>1</label>
    </ligand>
</feature>
<accession>A0A8J7U533</accession>
<dbReference type="NCBIfam" id="TIGR01125">
    <property type="entry name" value="30S ribosomal protein S12 methylthiotransferase RimO"/>
    <property type="match status" value="1"/>
</dbReference>
<evidence type="ECO:0000313" key="12">
    <source>
        <dbReference type="EMBL" id="MBO1322113.1"/>
    </source>
</evidence>
<dbReference type="GO" id="GO:0103039">
    <property type="term" value="F:protein methylthiotransferase activity"/>
    <property type="evidence" value="ECO:0007669"/>
    <property type="project" value="UniProtKB-EC"/>
</dbReference>
<feature type="binding site" evidence="8">
    <location>
        <position position="168"/>
    </location>
    <ligand>
        <name>[4Fe-4S] cluster</name>
        <dbReference type="ChEBI" id="CHEBI:49883"/>
        <label>2</label>
        <note>4Fe-4S-S-AdoMet</note>
    </ligand>
</feature>
<gene>
    <name evidence="8 12" type="primary">rimO</name>
    <name evidence="12" type="ORF">J3U88_26790</name>
</gene>
<dbReference type="PROSITE" id="PS01278">
    <property type="entry name" value="MTTASE_RADICAL"/>
    <property type="match status" value="1"/>
</dbReference>
<dbReference type="InterPro" id="IPR038135">
    <property type="entry name" value="Methylthiotransferase_N_sf"/>
</dbReference>
<dbReference type="InterPro" id="IPR058240">
    <property type="entry name" value="rSAM_sf"/>
</dbReference>
<dbReference type="InterPro" id="IPR005839">
    <property type="entry name" value="Methylthiotransferase"/>
</dbReference>
<keyword evidence="2 8" id="KW-0963">Cytoplasm</keyword>
<keyword evidence="5 8" id="KW-0479">Metal-binding</keyword>
<dbReference type="PROSITE" id="PS50926">
    <property type="entry name" value="TRAM"/>
    <property type="match status" value="1"/>
</dbReference>
<dbReference type="SMART" id="SM00729">
    <property type="entry name" value="Elp3"/>
    <property type="match status" value="1"/>
</dbReference>
<dbReference type="EC" id="2.8.4.4" evidence="8"/>
<feature type="domain" description="MTTase N-terminal" evidence="10">
    <location>
        <begin position="2"/>
        <end position="121"/>
    </location>
</feature>
<dbReference type="Proteomes" id="UP000664417">
    <property type="component" value="Unassembled WGS sequence"/>
</dbReference>
<dbReference type="PANTHER" id="PTHR43837">
    <property type="entry name" value="RIBOSOMAL PROTEIN S12 METHYLTHIOTRANSFERASE RIMO"/>
    <property type="match status" value="1"/>
</dbReference>
<dbReference type="InterPro" id="IPR012340">
    <property type="entry name" value="NA-bd_OB-fold"/>
</dbReference>
<evidence type="ECO:0000259" key="10">
    <source>
        <dbReference type="PROSITE" id="PS51449"/>
    </source>
</evidence>
<dbReference type="Pfam" id="PF04055">
    <property type="entry name" value="Radical_SAM"/>
    <property type="match status" value="1"/>
</dbReference>
<dbReference type="Gene3D" id="3.80.30.20">
    <property type="entry name" value="tm_1862 like domain"/>
    <property type="match status" value="1"/>
</dbReference>
<evidence type="ECO:0000256" key="2">
    <source>
        <dbReference type="ARBA" id="ARBA00022490"/>
    </source>
</evidence>
<dbReference type="GO" id="GO:0046872">
    <property type="term" value="F:metal ion binding"/>
    <property type="evidence" value="ECO:0007669"/>
    <property type="project" value="UniProtKB-KW"/>
</dbReference>
<evidence type="ECO:0000259" key="9">
    <source>
        <dbReference type="PROSITE" id="PS50926"/>
    </source>
</evidence>
<evidence type="ECO:0000256" key="7">
    <source>
        <dbReference type="ARBA" id="ARBA00023014"/>
    </source>
</evidence>
<protein>
    <recommendedName>
        <fullName evidence="8">Ribosomal protein uS12 methylthiotransferase RimO</fullName>
        <shortName evidence="8">uS12 MTTase</shortName>
        <shortName evidence="8">uS12 methylthiotransferase</shortName>
        <ecNumber evidence="8">2.8.4.4</ecNumber>
    </recommendedName>
    <alternativeName>
        <fullName evidence="8">Ribosomal protein uS12 (aspartate-C(3))-methylthiotransferase</fullName>
    </alternativeName>
    <alternativeName>
        <fullName evidence="8">Ribosome maturation factor RimO</fullName>
    </alternativeName>
</protein>
<dbReference type="NCBIfam" id="TIGR00089">
    <property type="entry name" value="MiaB/RimO family radical SAM methylthiotransferase"/>
    <property type="match status" value="1"/>
</dbReference>
<dbReference type="Pfam" id="PF18693">
    <property type="entry name" value="TRAM_2"/>
    <property type="match status" value="1"/>
</dbReference>
<comment type="function">
    <text evidence="8">Catalyzes the methylthiolation of an aspartic acid residue of ribosomal protein uS12.</text>
</comment>
<dbReference type="SFLD" id="SFLDG01061">
    <property type="entry name" value="methylthiotransferase"/>
    <property type="match status" value="1"/>
</dbReference>
<dbReference type="PANTHER" id="PTHR43837:SF1">
    <property type="entry name" value="RIBOSOMAL PROTEIN US12 METHYLTHIOTRANSFERASE RIMO"/>
    <property type="match status" value="1"/>
</dbReference>
<keyword evidence="3 8" id="KW-0808">Transferase</keyword>
<dbReference type="GO" id="GO:0005840">
    <property type="term" value="C:ribosome"/>
    <property type="evidence" value="ECO:0007669"/>
    <property type="project" value="UniProtKB-KW"/>
</dbReference>
<dbReference type="HAMAP" id="MF_01865">
    <property type="entry name" value="MTTase_RimO"/>
    <property type="match status" value="1"/>
</dbReference>
<dbReference type="RefSeq" id="WP_207862083.1">
    <property type="nucleotide sequence ID" value="NZ_JAFREP010000031.1"/>
</dbReference>
<feature type="binding site" evidence="8">
    <location>
        <position position="11"/>
    </location>
    <ligand>
        <name>[4Fe-4S] cluster</name>
        <dbReference type="ChEBI" id="CHEBI:49883"/>
        <label>1</label>
    </ligand>
</feature>
<comment type="subcellular location">
    <subcellularLocation>
        <location evidence="8">Cytoplasm</location>
    </subcellularLocation>
</comment>
<feature type="binding site" evidence="8">
    <location>
        <position position="47"/>
    </location>
    <ligand>
        <name>[4Fe-4S] cluster</name>
        <dbReference type="ChEBI" id="CHEBI:49883"/>
        <label>1</label>
    </ligand>
</feature>
<dbReference type="InterPro" id="IPR023404">
    <property type="entry name" value="rSAM_horseshoe"/>
</dbReference>
<feature type="binding site" evidence="8">
    <location>
        <position position="165"/>
    </location>
    <ligand>
        <name>[4Fe-4S] cluster</name>
        <dbReference type="ChEBI" id="CHEBI:49883"/>
        <label>2</label>
        <note>4Fe-4S-S-AdoMet</note>
    </ligand>
</feature>
<keyword evidence="12" id="KW-0689">Ribosomal protein</keyword>
<dbReference type="InterPro" id="IPR013848">
    <property type="entry name" value="Methylthiotransferase_N"/>
</dbReference>
<feature type="domain" description="TRAM" evidence="9">
    <location>
        <begin position="380"/>
        <end position="448"/>
    </location>
</feature>
<evidence type="ECO:0000256" key="8">
    <source>
        <dbReference type="HAMAP-Rule" id="MF_01865"/>
    </source>
</evidence>
<dbReference type="AlphaFoldDB" id="A0A8J7U533"/>
<keyword evidence="12" id="KW-0687">Ribonucleoprotein</keyword>
<evidence type="ECO:0000259" key="11">
    <source>
        <dbReference type="PROSITE" id="PS51918"/>
    </source>
</evidence>
<dbReference type="SFLD" id="SFLDS00029">
    <property type="entry name" value="Radical_SAM"/>
    <property type="match status" value="1"/>
</dbReference>
<comment type="cofactor">
    <cofactor evidence="8">
        <name>[4Fe-4S] cluster</name>
        <dbReference type="ChEBI" id="CHEBI:49883"/>
    </cofactor>
    <text evidence="8">Binds 2 [4Fe-4S] clusters. One cluster is coordinated with 3 cysteines and an exchangeable S-adenosyl-L-methionine.</text>
</comment>
<dbReference type="Pfam" id="PF00919">
    <property type="entry name" value="UPF0004"/>
    <property type="match status" value="1"/>
</dbReference>
<evidence type="ECO:0000313" key="13">
    <source>
        <dbReference type="Proteomes" id="UP000664417"/>
    </source>
</evidence>
<dbReference type="InterPro" id="IPR007197">
    <property type="entry name" value="rSAM"/>
</dbReference>
<evidence type="ECO:0000256" key="5">
    <source>
        <dbReference type="ARBA" id="ARBA00022723"/>
    </source>
</evidence>
<dbReference type="InterPro" id="IPR005840">
    <property type="entry name" value="Ribosomal_uS12_MeSTrfase_RimO"/>
</dbReference>
<comment type="similarity">
    <text evidence="8">Belongs to the methylthiotransferase family. RimO subfamily.</text>
</comment>
<evidence type="ECO:0000256" key="6">
    <source>
        <dbReference type="ARBA" id="ARBA00023004"/>
    </source>
</evidence>
<dbReference type="Gene3D" id="3.40.50.12160">
    <property type="entry name" value="Methylthiotransferase, N-terminal domain"/>
    <property type="match status" value="1"/>
</dbReference>
<dbReference type="InterPro" id="IPR002792">
    <property type="entry name" value="TRAM_dom"/>
</dbReference>
<dbReference type="GO" id="GO:0051539">
    <property type="term" value="F:4 iron, 4 sulfur cluster binding"/>
    <property type="evidence" value="ECO:0007669"/>
    <property type="project" value="UniProtKB-UniRule"/>
</dbReference>
<feature type="binding site" evidence="8">
    <location>
        <position position="161"/>
    </location>
    <ligand>
        <name>[4Fe-4S] cluster</name>
        <dbReference type="ChEBI" id="CHEBI:49883"/>
        <label>2</label>
        <note>4Fe-4S-S-AdoMet</note>
    </ligand>
</feature>
<sequence>MKKVGMLSLGCAKNLVDSEVMLGELAREGYALTNDASDAEVVIVNTCGFIESAKEESIAAILDMAEMKKQGKLKKLIVSGCLSQRYHTDMAADLPEVDLFLGINHVGSIRKFLEDLRSEQGQPAEAAQPEDWRPDFLYSSEHTRVLTTPKHSAYVKISEGCDHVCSFCIIPNLRGKHRSRTIEDIVAEVEQLGAQGVREINLVAQDSTYYGRDIGLKDGLAQLMEAVANVDSIDWVRAHYMYPYQVTDRLLALMARHPKVCKYMDIPLQHCDREVLAAMKRGSGRPQLAKFLDRIREAVPDVWIRTSFIVGFPGEDERAFDELCGFVGEQQFDYIGVFTYSHEEDTTAHPLGDPVSEEEKMRRKEHLLALQKEISREKLTRQVGQTFDVLIEGVHPETELLLRGRHQGQAPDVDGEIFVTEGFYQPGDMVAITIEETFDYDMAGRATGGVAV</sequence>
<evidence type="ECO:0000256" key="3">
    <source>
        <dbReference type="ARBA" id="ARBA00022679"/>
    </source>
</evidence>
<keyword evidence="6 8" id="KW-0408">Iron</keyword>
<dbReference type="SFLD" id="SFLDF00274">
    <property type="entry name" value="ribosomal_protein_S12_methylth"/>
    <property type="match status" value="1"/>
</dbReference>
<organism evidence="12 13">
    <name type="scientific">Acanthopleuribacter pedis</name>
    <dbReference type="NCBI Taxonomy" id="442870"/>
    <lineage>
        <taxon>Bacteria</taxon>
        <taxon>Pseudomonadati</taxon>
        <taxon>Acidobacteriota</taxon>
        <taxon>Holophagae</taxon>
        <taxon>Acanthopleuribacterales</taxon>
        <taxon>Acanthopleuribacteraceae</taxon>
        <taxon>Acanthopleuribacter</taxon>
    </lineage>
</organism>
<keyword evidence="4 8" id="KW-0949">S-adenosyl-L-methionine</keyword>
<dbReference type="InterPro" id="IPR020612">
    <property type="entry name" value="Methylthiotransferase_CS"/>
</dbReference>
<feature type="domain" description="Radical SAM core" evidence="11">
    <location>
        <begin position="147"/>
        <end position="377"/>
    </location>
</feature>
<evidence type="ECO:0000256" key="1">
    <source>
        <dbReference type="ARBA" id="ARBA00022485"/>
    </source>
</evidence>
<evidence type="ECO:0000256" key="4">
    <source>
        <dbReference type="ARBA" id="ARBA00022691"/>
    </source>
</evidence>
<comment type="catalytic activity">
    <reaction evidence="8">
        <text>L-aspartate(89)-[ribosomal protein uS12]-hydrogen + (sulfur carrier)-SH + AH2 + 2 S-adenosyl-L-methionine = 3-methylsulfanyl-L-aspartate(89)-[ribosomal protein uS12]-hydrogen + (sulfur carrier)-H + 5'-deoxyadenosine + L-methionine + A + S-adenosyl-L-homocysteine + 2 H(+)</text>
        <dbReference type="Rhea" id="RHEA:37087"/>
        <dbReference type="Rhea" id="RHEA-COMP:10460"/>
        <dbReference type="Rhea" id="RHEA-COMP:10461"/>
        <dbReference type="Rhea" id="RHEA-COMP:14737"/>
        <dbReference type="Rhea" id="RHEA-COMP:14739"/>
        <dbReference type="ChEBI" id="CHEBI:13193"/>
        <dbReference type="ChEBI" id="CHEBI:15378"/>
        <dbReference type="ChEBI" id="CHEBI:17319"/>
        <dbReference type="ChEBI" id="CHEBI:17499"/>
        <dbReference type="ChEBI" id="CHEBI:29917"/>
        <dbReference type="ChEBI" id="CHEBI:29961"/>
        <dbReference type="ChEBI" id="CHEBI:57844"/>
        <dbReference type="ChEBI" id="CHEBI:57856"/>
        <dbReference type="ChEBI" id="CHEBI:59789"/>
        <dbReference type="ChEBI" id="CHEBI:64428"/>
        <dbReference type="ChEBI" id="CHEBI:73599"/>
        <dbReference type="EC" id="2.8.4.4"/>
    </reaction>
</comment>
<keyword evidence="1 8" id="KW-0004">4Fe-4S</keyword>
<reference evidence="12" key="1">
    <citation type="submission" date="2021-03" db="EMBL/GenBank/DDBJ databases">
        <authorList>
            <person name="Wang G."/>
        </authorList>
    </citation>
    <scope>NUCLEOTIDE SEQUENCE</scope>
    <source>
        <strain evidence="12">KCTC 12899</strain>
    </source>
</reference>
<dbReference type="FunFam" id="3.80.30.20:FF:000001">
    <property type="entry name" value="tRNA-2-methylthio-N(6)-dimethylallyladenosine synthase 2"/>
    <property type="match status" value="1"/>
</dbReference>
<dbReference type="GO" id="GO:0035599">
    <property type="term" value="F:aspartic acid methylthiotransferase activity"/>
    <property type="evidence" value="ECO:0007669"/>
    <property type="project" value="TreeGrafter"/>
</dbReference>
<name>A0A8J7U533_9BACT</name>